<dbReference type="AlphaFoldDB" id="A0A5C3NJE6"/>
<gene>
    <name evidence="2" type="ORF">OE88DRAFT_1651265</name>
</gene>
<reference evidence="2 3" key="1">
    <citation type="journal article" date="2019" name="Nat. Ecol. Evol.">
        <title>Megaphylogeny resolves global patterns of mushroom evolution.</title>
        <authorList>
            <person name="Varga T."/>
            <person name="Krizsan K."/>
            <person name="Foldi C."/>
            <person name="Dima B."/>
            <person name="Sanchez-Garcia M."/>
            <person name="Sanchez-Ramirez S."/>
            <person name="Szollosi G.J."/>
            <person name="Szarkandi J.G."/>
            <person name="Papp V."/>
            <person name="Albert L."/>
            <person name="Andreopoulos W."/>
            <person name="Angelini C."/>
            <person name="Antonin V."/>
            <person name="Barry K.W."/>
            <person name="Bougher N.L."/>
            <person name="Buchanan P."/>
            <person name="Buyck B."/>
            <person name="Bense V."/>
            <person name="Catcheside P."/>
            <person name="Chovatia M."/>
            <person name="Cooper J."/>
            <person name="Damon W."/>
            <person name="Desjardin D."/>
            <person name="Finy P."/>
            <person name="Geml J."/>
            <person name="Haridas S."/>
            <person name="Hughes K."/>
            <person name="Justo A."/>
            <person name="Karasinski D."/>
            <person name="Kautmanova I."/>
            <person name="Kiss B."/>
            <person name="Kocsube S."/>
            <person name="Kotiranta H."/>
            <person name="LaButti K.M."/>
            <person name="Lechner B.E."/>
            <person name="Liimatainen K."/>
            <person name="Lipzen A."/>
            <person name="Lukacs Z."/>
            <person name="Mihaltcheva S."/>
            <person name="Morgado L.N."/>
            <person name="Niskanen T."/>
            <person name="Noordeloos M.E."/>
            <person name="Ohm R.A."/>
            <person name="Ortiz-Santana B."/>
            <person name="Ovrebo C."/>
            <person name="Racz N."/>
            <person name="Riley R."/>
            <person name="Savchenko A."/>
            <person name="Shiryaev A."/>
            <person name="Soop K."/>
            <person name="Spirin V."/>
            <person name="Szebenyi C."/>
            <person name="Tomsovsky M."/>
            <person name="Tulloss R.E."/>
            <person name="Uehling J."/>
            <person name="Grigoriev I.V."/>
            <person name="Vagvolgyi C."/>
            <person name="Papp T."/>
            <person name="Martin F.M."/>
            <person name="Miettinen O."/>
            <person name="Hibbett D.S."/>
            <person name="Nagy L.G."/>
        </authorList>
    </citation>
    <scope>NUCLEOTIDE SEQUENCE [LARGE SCALE GENOMIC DNA]</scope>
    <source>
        <strain evidence="2 3">OMC1185</strain>
    </source>
</reference>
<dbReference type="EMBL" id="ML213503">
    <property type="protein sequence ID" value="TFK57512.1"/>
    <property type="molecule type" value="Genomic_DNA"/>
</dbReference>
<dbReference type="Proteomes" id="UP000305948">
    <property type="component" value="Unassembled WGS sequence"/>
</dbReference>
<evidence type="ECO:0000313" key="2">
    <source>
        <dbReference type="EMBL" id="TFK57512.1"/>
    </source>
</evidence>
<feature type="domain" description="CinA C-terminal" evidence="1">
    <location>
        <begin position="54"/>
        <end position="202"/>
    </location>
</feature>
<evidence type="ECO:0000259" key="1">
    <source>
        <dbReference type="Pfam" id="PF02464"/>
    </source>
</evidence>
<dbReference type="Gene3D" id="3.90.950.20">
    <property type="entry name" value="CinA-like"/>
    <property type="match status" value="1"/>
</dbReference>
<organism evidence="2 3">
    <name type="scientific">Heliocybe sulcata</name>
    <dbReference type="NCBI Taxonomy" id="5364"/>
    <lineage>
        <taxon>Eukaryota</taxon>
        <taxon>Fungi</taxon>
        <taxon>Dikarya</taxon>
        <taxon>Basidiomycota</taxon>
        <taxon>Agaricomycotina</taxon>
        <taxon>Agaricomycetes</taxon>
        <taxon>Gloeophyllales</taxon>
        <taxon>Gloeophyllaceae</taxon>
        <taxon>Heliocybe</taxon>
    </lineage>
</organism>
<evidence type="ECO:0000313" key="3">
    <source>
        <dbReference type="Proteomes" id="UP000305948"/>
    </source>
</evidence>
<dbReference type="Pfam" id="PF02464">
    <property type="entry name" value="CinA"/>
    <property type="match status" value="1"/>
</dbReference>
<dbReference type="OrthoDB" id="3218144at2759"/>
<dbReference type="STRING" id="5364.A0A5C3NJE6"/>
<dbReference type="SUPFAM" id="SSF142433">
    <property type="entry name" value="CinA-like"/>
    <property type="match status" value="1"/>
</dbReference>
<proteinExistence type="predicted"/>
<sequence length="240" mass="26123">MHHAGITSLVIRILERRSSQDVRASIKWRASSRLSGNEPRHCNMQTAHHRIHSLLRILERLSLPVVTAESCTSGALASALSSRTKSPTMLLGGIIAYSNPVKQRLLSVDALILDEQKGPGEVSKECALAMTKGAMKDGGILEINGQGIAISTTGFLNGGPPGREGEVWIGCRWKFGNNVGSRAEQFWVQENEDNVEEQGHDEAADARDKEKHWVVDKALIILMDVAAELDKKSQGKAAVL</sequence>
<name>A0A5C3NJE6_9AGAM</name>
<protein>
    <recommendedName>
        <fullName evidence="1">CinA C-terminal domain-containing protein</fullName>
    </recommendedName>
</protein>
<dbReference type="InterPro" id="IPR008136">
    <property type="entry name" value="CinA_C"/>
</dbReference>
<dbReference type="NCBIfam" id="TIGR00199">
    <property type="entry name" value="PncC_domain"/>
    <property type="match status" value="1"/>
</dbReference>
<keyword evidence="3" id="KW-1185">Reference proteome</keyword>
<dbReference type="InterPro" id="IPR036653">
    <property type="entry name" value="CinA-like_C"/>
</dbReference>
<accession>A0A5C3NJE6</accession>